<dbReference type="InterPro" id="IPR029063">
    <property type="entry name" value="SAM-dependent_MTases_sf"/>
</dbReference>
<protein>
    <submittedName>
        <fullName evidence="4">UbiE/COQ5 methyltransferase</fullName>
        <ecNumber evidence="4">2.1.1.-</ecNumber>
    </submittedName>
</protein>
<dbReference type="PANTHER" id="PTHR43591">
    <property type="entry name" value="METHYLTRANSFERASE"/>
    <property type="match status" value="1"/>
</dbReference>
<name>T1C741_9ZZZZ</name>
<dbReference type="CDD" id="cd02440">
    <property type="entry name" value="AdoMet_MTases"/>
    <property type="match status" value="1"/>
</dbReference>
<keyword evidence="1 4" id="KW-0489">Methyltransferase</keyword>
<dbReference type="InterPro" id="IPR004033">
    <property type="entry name" value="UbiE/COQ5_MeTrFase"/>
</dbReference>
<accession>T1C741</accession>
<evidence type="ECO:0000256" key="2">
    <source>
        <dbReference type="ARBA" id="ARBA00022679"/>
    </source>
</evidence>
<evidence type="ECO:0000313" key="4">
    <source>
        <dbReference type="EMBL" id="EQD76688.1"/>
    </source>
</evidence>
<evidence type="ECO:0000256" key="1">
    <source>
        <dbReference type="ARBA" id="ARBA00022603"/>
    </source>
</evidence>
<dbReference type="PANTHER" id="PTHR43591:SF24">
    <property type="entry name" value="2-METHOXY-6-POLYPRENYL-1,4-BENZOQUINOL METHYLASE, MITOCHONDRIAL"/>
    <property type="match status" value="1"/>
</dbReference>
<keyword evidence="2 4" id="KW-0808">Transferase</keyword>
<dbReference type="GO" id="GO:0008425">
    <property type="term" value="F:2-methoxy-6-polyprenyl-1,4-benzoquinol methyltransferase activity"/>
    <property type="evidence" value="ECO:0007669"/>
    <property type="project" value="TreeGrafter"/>
</dbReference>
<dbReference type="HAMAP" id="MF_01813">
    <property type="entry name" value="MenG_UbiE_methyltr"/>
    <property type="match status" value="1"/>
</dbReference>
<dbReference type="PROSITE" id="PS01183">
    <property type="entry name" value="UBIE_1"/>
    <property type="match status" value="1"/>
</dbReference>
<dbReference type="EMBL" id="AUZY01001003">
    <property type="protein sequence ID" value="EQD76688.1"/>
    <property type="molecule type" value="Genomic_DNA"/>
</dbReference>
<sequence length="253" mass="29196">MTRKDNDSLTDFGFEAVPFEEKTRRVRAVFDSVADRYDLMNDLMSVGLHRFWKRFLGTLARPTRPHPSLLDLASGTGDLLSVLDRVIPDPACRIASDINYEMLCRGRAKLSGRSRFRDVFWIEANAEQLPFADRTFDLVTMAFGLRNVTDKEAVLTEIHRVLRPGGVVLILEFSHPKNASFRKLYDRYSFEVLPRLGRWVARDEASYRYLAESIRRHPDPPTLKRMMEEAGLARVDYFNLSLGIVALHRGYRL</sequence>
<reference evidence="4" key="2">
    <citation type="journal article" date="2014" name="ISME J.">
        <title>Microbial stratification in low pH oxic and suboxic macroscopic growths along an acid mine drainage.</title>
        <authorList>
            <person name="Mendez-Garcia C."/>
            <person name="Mesa V."/>
            <person name="Sprenger R.R."/>
            <person name="Richter M."/>
            <person name="Diez M.S."/>
            <person name="Solano J."/>
            <person name="Bargiela R."/>
            <person name="Golyshina O.V."/>
            <person name="Manteca A."/>
            <person name="Ramos J.L."/>
            <person name="Gallego J.R."/>
            <person name="Llorente I."/>
            <person name="Martins Dos Santos V.A."/>
            <person name="Jensen O.N."/>
            <person name="Pelaez A.I."/>
            <person name="Sanchez J."/>
            <person name="Ferrer M."/>
        </authorList>
    </citation>
    <scope>NUCLEOTIDE SEQUENCE</scope>
</reference>
<dbReference type="InterPro" id="IPR023576">
    <property type="entry name" value="UbiE/COQ5_MeTrFase_CS"/>
</dbReference>
<dbReference type="Gene3D" id="3.40.50.150">
    <property type="entry name" value="Vaccinia Virus protein VP39"/>
    <property type="match status" value="1"/>
</dbReference>
<dbReference type="NCBIfam" id="TIGR01934">
    <property type="entry name" value="MenG_MenH_UbiE"/>
    <property type="match status" value="1"/>
</dbReference>
<dbReference type="GO" id="GO:0032259">
    <property type="term" value="P:methylation"/>
    <property type="evidence" value="ECO:0007669"/>
    <property type="project" value="UniProtKB-KW"/>
</dbReference>
<keyword evidence="3" id="KW-0949">S-adenosyl-L-methionine</keyword>
<reference evidence="4" key="1">
    <citation type="submission" date="2013-08" db="EMBL/GenBank/DDBJ databases">
        <authorList>
            <person name="Mendez C."/>
            <person name="Richter M."/>
            <person name="Ferrer M."/>
            <person name="Sanchez J."/>
        </authorList>
    </citation>
    <scope>NUCLEOTIDE SEQUENCE</scope>
</reference>
<dbReference type="PROSITE" id="PS51608">
    <property type="entry name" value="SAM_MT_UBIE"/>
    <property type="match status" value="1"/>
</dbReference>
<organism evidence="4">
    <name type="scientific">mine drainage metagenome</name>
    <dbReference type="NCBI Taxonomy" id="410659"/>
    <lineage>
        <taxon>unclassified sequences</taxon>
        <taxon>metagenomes</taxon>
        <taxon>ecological metagenomes</taxon>
    </lineage>
</organism>
<proteinExistence type="inferred from homology"/>
<dbReference type="AlphaFoldDB" id="T1C741"/>
<dbReference type="Pfam" id="PF01209">
    <property type="entry name" value="Ubie_methyltran"/>
    <property type="match status" value="1"/>
</dbReference>
<gene>
    <name evidence="4" type="ORF">B1B_01497</name>
</gene>
<dbReference type="PROSITE" id="PS01184">
    <property type="entry name" value="UBIE_2"/>
    <property type="match status" value="1"/>
</dbReference>
<dbReference type="SUPFAM" id="SSF53335">
    <property type="entry name" value="S-adenosyl-L-methionine-dependent methyltransferases"/>
    <property type="match status" value="1"/>
</dbReference>
<comment type="caution">
    <text evidence="4">The sequence shown here is derived from an EMBL/GenBank/DDBJ whole genome shotgun (WGS) entry which is preliminary data.</text>
</comment>
<dbReference type="EC" id="2.1.1.-" evidence="4"/>
<evidence type="ECO:0000256" key="3">
    <source>
        <dbReference type="ARBA" id="ARBA00022691"/>
    </source>
</evidence>